<evidence type="ECO:0000256" key="2">
    <source>
        <dbReference type="ARBA" id="ARBA00022448"/>
    </source>
</evidence>
<dbReference type="InterPro" id="IPR020846">
    <property type="entry name" value="MFS_dom"/>
</dbReference>
<dbReference type="EMBL" id="QUNO01000005">
    <property type="protein sequence ID" value="REH48663.1"/>
    <property type="molecule type" value="Genomic_DNA"/>
</dbReference>
<feature type="transmembrane region" description="Helical" evidence="6">
    <location>
        <begin position="47"/>
        <end position="67"/>
    </location>
</feature>
<organism evidence="8 9">
    <name type="scientific">Kutzneria buriramensis</name>
    <dbReference type="NCBI Taxonomy" id="1045776"/>
    <lineage>
        <taxon>Bacteria</taxon>
        <taxon>Bacillati</taxon>
        <taxon>Actinomycetota</taxon>
        <taxon>Actinomycetes</taxon>
        <taxon>Pseudonocardiales</taxon>
        <taxon>Pseudonocardiaceae</taxon>
        <taxon>Kutzneria</taxon>
    </lineage>
</organism>
<keyword evidence="9" id="KW-1185">Reference proteome</keyword>
<evidence type="ECO:0000313" key="8">
    <source>
        <dbReference type="EMBL" id="REH48663.1"/>
    </source>
</evidence>
<reference evidence="8 9" key="1">
    <citation type="submission" date="2018-08" db="EMBL/GenBank/DDBJ databases">
        <title>Genomic Encyclopedia of Archaeal and Bacterial Type Strains, Phase II (KMG-II): from individual species to whole genera.</title>
        <authorList>
            <person name="Goeker M."/>
        </authorList>
    </citation>
    <scope>NUCLEOTIDE SEQUENCE [LARGE SCALE GENOMIC DNA]</scope>
    <source>
        <strain evidence="8 9">DSM 45791</strain>
    </source>
</reference>
<feature type="transmembrane region" description="Helical" evidence="6">
    <location>
        <begin position="12"/>
        <end position="35"/>
    </location>
</feature>
<keyword evidence="2" id="KW-0813">Transport</keyword>
<dbReference type="GO" id="GO:0005886">
    <property type="term" value="C:plasma membrane"/>
    <property type="evidence" value="ECO:0007669"/>
    <property type="project" value="UniProtKB-SubCell"/>
</dbReference>
<dbReference type="PANTHER" id="PTHR23511:SF34">
    <property type="entry name" value="SYNAPTIC VESICLE GLYCOPROTEIN 2"/>
    <property type="match status" value="1"/>
</dbReference>
<keyword evidence="4 6" id="KW-1133">Transmembrane helix</keyword>
<feature type="transmembrane region" description="Helical" evidence="6">
    <location>
        <begin position="166"/>
        <end position="184"/>
    </location>
</feature>
<feature type="transmembrane region" description="Helical" evidence="6">
    <location>
        <begin position="398"/>
        <end position="419"/>
    </location>
</feature>
<feature type="transmembrane region" description="Helical" evidence="6">
    <location>
        <begin position="310"/>
        <end position="328"/>
    </location>
</feature>
<comment type="subcellular location">
    <subcellularLocation>
        <location evidence="1">Cell membrane</location>
        <topology evidence="1">Multi-pass membrane protein</topology>
    </subcellularLocation>
</comment>
<dbReference type="Pfam" id="PF00083">
    <property type="entry name" value="Sugar_tr"/>
    <property type="match status" value="1"/>
</dbReference>
<evidence type="ECO:0000259" key="7">
    <source>
        <dbReference type="PROSITE" id="PS50850"/>
    </source>
</evidence>
<evidence type="ECO:0000256" key="5">
    <source>
        <dbReference type="ARBA" id="ARBA00023136"/>
    </source>
</evidence>
<accession>A0A3E0HQ16</accession>
<dbReference type="RefSeq" id="WP_116175396.1">
    <property type="nucleotide sequence ID" value="NZ_CP144375.1"/>
</dbReference>
<sequence>MNRLPVTRSHRMATVAVGLGLFFDIYEIFLAGTLANVLVANFHLDKAILPAVLASTFVGMFVGAILLGRLADRIGRRRAFLLSLGVYSLFSLLGAFSVGPWTLMLSRFFAGLGIGAEPAVSDTYLGDLLPPKKRGLYTGWAYTLSFLGVPAVGFLASWLVPLGPNAWRWLFVIGAAGAVVVFLLRTGLPESPRWLESVGRHEEAERIVARFEAEAGGNLPEPAAEEQPNTTSSVGALLRPPYRRRTLMMAVFHLLQTFGYYGFGTLVPQVLAAKGYSIVQSLLFTAITFVGYPVGAALSLPIIERIERKHLVIASGLGMAALGLAFGFSSSETLILTFGFLYTAVSNVFSNAFHVYQAEIFPTALRSTAAGATYSLSRLSSAAMPFVLVPLLHATNAAVLFGVVAAAMLIVALDVGLLGPRTTGRDLELVNI</sequence>
<evidence type="ECO:0000256" key="1">
    <source>
        <dbReference type="ARBA" id="ARBA00004651"/>
    </source>
</evidence>
<dbReference type="Proteomes" id="UP000256269">
    <property type="component" value="Unassembled WGS sequence"/>
</dbReference>
<feature type="transmembrane region" description="Helical" evidence="6">
    <location>
        <begin position="246"/>
        <end position="263"/>
    </location>
</feature>
<dbReference type="PROSITE" id="PS00216">
    <property type="entry name" value="SUGAR_TRANSPORT_1"/>
    <property type="match status" value="1"/>
</dbReference>
<proteinExistence type="predicted"/>
<evidence type="ECO:0000313" key="9">
    <source>
        <dbReference type="Proteomes" id="UP000256269"/>
    </source>
</evidence>
<feature type="domain" description="Major facilitator superfamily (MFS) profile" evidence="7">
    <location>
        <begin position="13"/>
        <end position="423"/>
    </location>
</feature>
<keyword evidence="3 6" id="KW-0812">Transmembrane</keyword>
<dbReference type="CDD" id="cd17316">
    <property type="entry name" value="MFS_SV2_like"/>
    <property type="match status" value="1"/>
</dbReference>
<dbReference type="PANTHER" id="PTHR23511">
    <property type="entry name" value="SYNAPTIC VESICLE GLYCOPROTEIN 2"/>
    <property type="match status" value="1"/>
</dbReference>
<gene>
    <name evidence="8" type="ORF">BCF44_105522</name>
</gene>
<comment type="caution">
    <text evidence="8">The sequence shown here is derived from an EMBL/GenBank/DDBJ whole genome shotgun (WGS) entry which is preliminary data.</text>
</comment>
<feature type="transmembrane region" description="Helical" evidence="6">
    <location>
        <begin position="137"/>
        <end position="160"/>
    </location>
</feature>
<evidence type="ECO:0000256" key="3">
    <source>
        <dbReference type="ARBA" id="ARBA00022692"/>
    </source>
</evidence>
<dbReference type="InterPro" id="IPR005828">
    <property type="entry name" value="MFS_sugar_transport-like"/>
</dbReference>
<dbReference type="InterPro" id="IPR036259">
    <property type="entry name" value="MFS_trans_sf"/>
</dbReference>
<evidence type="ECO:0000256" key="6">
    <source>
        <dbReference type="SAM" id="Phobius"/>
    </source>
</evidence>
<dbReference type="SUPFAM" id="SSF103473">
    <property type="entry name" value="MFS general substrate transporter"/>
    <property type="match status" value="1"/>
</dbReference>
<dbReference type="OrthoDB" id="9109650at2"/>
<keyword evidence="5 6" id="KW-0472">Membrane</keyword>
<evidence type="ECO:0000256" key="4">
    <source>
        <dbReference type="ARBA" id="ARBA00022989"/>
    </source>
</evidence>
<dbReference type="PROSITE" id="PS50850">
    <property type="entry name" value="MFS"/>
    <property type="match status" value="1"/>
</dbReference>
<name>A0A3E0HQ16_9PSEU</name>
<feature type="transmembrane region" description="Helical" evidence="6">
    <location>
        <begin position="283"/>
        <end position="303"/>
    </location>
</feature>
<feature type="transmembrane region" description="Helical" evidence="6">
    <location>
        <begin position="79"/>
        <end position="98"/>
    </location>
</feature>
<dbReference type="GO" id="GO:0022857">
    <property type="term" value="F:transmembrane transporter activity"/>
    <property type="evidence" value="ECO:0007669"/>
    <property type="project" value="InterPro"/>
</dbReference>
<feature type="transmembrane region" description="Helical" evidence="6">
    <location>
        <begin position="334"/>
        <end position="356"/>
    </location>
</feature>
<protein>
    <submittedName>
        <fullName evidence="8">Putative MFS transporter</fullName>
    </submittedName>
</protein>
<dbReference type="AlphaFoldDB" id="A0A3E0HQ16"/>
<dbReference type="InterPro" id="IPR005829">
    <property type="entry name" value="Sugar_transporter_CS"/>
</dbReference>
<dbReference type="Gene3D" id="1.20.1250.20">
    <property type="entry name" value="MFS general substrate transporter like domains"/>
    <property type="match status" value="1"/>
</dbReference>